<evidence type="ECO:0000313" key="3">
    <source>
        <dbReference type="Proteomes" id="UP000315095"/>
    </source>
</evidence>
<proteinExistence type="predicted"/>
<keyword evidence="3" id="KW-1185">Reference proteome</keyword>
<sequence length="34" mass="3666">MLVLIVASIVARFPVLFTLMVMVTGGRTTLGRTT</sequence>
<keyword evidence="1" id="KW-0472">Membrane</keyword>
<accession>A0A4P5NSI6</accession>
<reference evidence="3" key="1">
    <citation type="submission" date="2017-01" db="EMBL/GenBank/DDBJ databases">
        <title>Komagataeibacter sp. MSKU9 whole genome sequencing project.</title>
        <authorList>
            <person name="Matsutani M."/>
            <person name="Naloka K."/>
            <person name="Theeragool G."/>
            <person name="Yakushi T."/>
            <person name="Matsushita K."/>
        </authorList>
    </citation>
    <scope>NUCLEOTIDE SEQUENCE [LARGE SCALE GENOMIC DNA]</scope>
    <source>
        <strain evidence="3">MSKU9</strain>
    </source>
</reference>
<protein>
    <submittedName>
        <fullName evidence="2">Uncharacterized protein</fullName>
    </submittedName>
</protein>
<keyword evidence="1" id="KW-1133">Transmembrane helix</keyword>
<evidence type="ECO:0000256" key="1">
    <source>
        <dbReference type="SAM" id="Phobius"/>
    </source>
</evidence>
<dbReference type="EMBL" id="BDLU01000015">
    <property type="protein sequence ID" value="GCE82515.1"/>
    <property type="molecule type" value="Genomic_DNA"/>
</dbReference>
<gene>
    <name evidence="2" type="ORF">MSKU9_0656</name>
</gene>
<organism evidence="2 3">
    <name type="scientific">Komagataeibacter diospyri</name>
    <dbReference type="NCBI Taxonomy" id="1932662"/>
    <lineage>
        <taxon>Bacteria</taxon>
        <taxon>Pseudomonadati</taxon>
        <taxon>Pseudomonadota</taxon>
        <taxon>Alphaproteobacteria</taxon>
        <taxon>Acetobacterales</taxon>
        <taxon>Acetobacteraceae</taxon>
        <taxon>Komagataeibacter</taxon>
    </lineage>
</organism>
<comment type="caution">
    <text evidence="2">The sequence shown here is derived from an EMBL/GenBank/DDBJ whole genome shotgun (WGS) entry which is preliminary data.</text>
</comment>
<dbReference type="Proteomes" id="UP000315095">
    <property type="component" value="Unassembled WGS sequence"/>
</dbReference>
<dbReference type="AlphaFoldDB" id="A0A4P5NSI6"/>
<name>A0A4P5NSI6_9PROT</name>
<keyword evidence="1" id="KW-0812">Transmembrane</keyword>
<feature type="transmembrane region" description="Helical" evidence="1">
    <location>
        <begin position="6"/>
        <end position="25"/>
    </location>
</feature>
<evidence type="ECO:0000313" key="2">
    <source>
        <dbReference type="EMBL" id="GCE82515.1"/>
    </source>
</evidence>